<dbReference type="GO" id="GO:0003697">
    <property type="term" value="F:single-stranded DNA binding"/>
    <property type="evidence" value="ECO:0007669"/>
    <property type="project" value="TreeGrafter"/>
</dbReference>
<dbReference type="GO" id="GO:0006303">
    <property type="term" value="P:double-strand break repair via nonhomologous end joining"/>
    <property type="evidence" value="ECO:0007669"/>
    <property type="project" value="TreeGrafter"/>
</dbReference>
<feature type="region of interest" description="Disordered" evidence="1">
    <location>
        <begin position="207"/>
        <end position="227"/>
    </location>
</feature>
<evidence type="ECO:0000256" key="1">
    <source>
        <dbReference type="SAM" id="MobiDB-lite"/>
    </source>
</evidence>
<organism evidence="3">
    <name type="scientific">Ooceraea biroi</name>
    <name type="common">Clonal raider ant</name>
    <name type="synonym">Cerapachys biroi</name>
    <dbReference type="NCBI Taxonomy" id="2015173"/>
    <lineage>
        <taxon>Eukaryota</taxon>
        <taxon>Metazoa</taxon>
        <taxon>Ecdysozoa</taxon>
        <taxon>Arthropoda</taxon>
        <taxon>Hexapoda</taxon>
        <taxon>Insecta</taxon>
        <taxon>Pterygota</taxon>
        <taxon>Neoptera</taxon>
        <taxon>Endopterygota</taxon>
        <taxon>Hymenoptera</taxon>
        <taxon>Apocrita</taxon>
        <taxon>Aculeata</taxon>
        <taxon>Formicoidea</taxon>
        <taxon>Formicidae</taxon>
        <taxon>Dorylinae</taxon>
        <taxon>Ooceraea</taxon>
    </lineage>
</organism>
<feature type="region of interest" description="Disordered" evidence="1">
    <location>
        <begin position="181"/>
        <end position="200"/>
    </location>
</feature>
<dbReference type="Proteomes" id="UP000279307">
    <property type="component" value="Chromosome 6"/>
</dbReference>
<name>A0A3L8DLN1_OOCBI</name>
<feature type="compositionally biased region" description="Basic and acidic residues" evidence="1">
    <location>
        <begin position="106"/>
        <end position="126"/>
    </location>
</feature>
<dbReference type="GO" id="GO:0005634">
    <property type="term" value="C:nucleus"/>
    <property type="evidence" value="ECO:0007669"/>
    <property type="project" value="TreeGrafter"/>
</dbReference>
<evidence type="ECO:0000313" key="3">
    <source>
        <dbReference type="EMBL" id="RLU21334.1"/>
    </source>
</evidence>
<dbReference type="AlphaFoldDB" id="A0A3L8DLN1"/>
<protein>
    <recommendedName>
        <fullName evidence="2">Mos1 transposase HTH domain-containing protein</fullName>
    </recommendedName>
</protein>
<dbReference type="GO" id="GO:0003690">
    <property type="term" value="F:double-stranded DNA binding"/>
    <property type="evidence" value="ECO:0007669"/>
    <property type="project" value="TreeGrafter"/>
</dbReference>
<dbReference type="GO" id="GO:0046975">
    <property type="term" value="F:histone H3K36 methyltransferase activity"/>
    <property type="evidence" value="ECO:0007669"/>
    <property type="project" value="TreeGrafter"/>
</dbReference>
<dbReference type="InterPro" id="IPR041426">
    <property type="entry name" value="Mos1_HTH"/>
</dbReference>
<comment type="caution">
    <text evidence="3">The sequence shown here is derived from an EMBL/GenBank/DDBJ whole genome shotgun (WGS) entry which is preliminary data.</text>
</comment>
<dbReference type="PANTHER" id="PTHR46060:SF2">
    <property type="entry name" value="HISTONE-LYSINE N-METHYLTRANSFERASE SETMAR"/>
    <property type="match status" value="1"/>
</dbReference>
<gene>
    <name evidence="3" type="ORF">DMN91_005707</name>
</gene>
<feature type="compositionally biased region" description="Polar residues" evidence="1">
    <location>
        <begin position="72"/>
        <end position="85"/>
    </location>
</feature>
<reference evidence="3" key="1">
    <citation type="journal article" date="2018" name="Genome Res.">
        <title>The genomic architecture and molecular evolution of ant odorant receptors.</title>
        <authorList>
            <person name="McKenzie S.K."/>
            <person name="Kronauer D.J.C."/>
        </authorList>
    </citation>
    <scope>NUCLEOTIDE SEQUENCE [LARGE SCALE GENOMIC DNA]</scope>
    <source>
        <strain evidence="3">Clonal line C1</strain>
    </source>
</reference>
<dbReference type="GO" id="GO:0000793">
    <property type="term" value="C:condensed chromosome"/>
    <property type="evidence" value="ECO:0007669"/>
    <property type="project" value="TreeGrafter"/>
</dbReference>
<accession>A0A3L8DLN1</accession>
<feature type="compositionally biased region" description="Basic and acidic residues" evidence="1">
    <location>
        <begin position="183"/>
        <end position="192"/>
    </location>
</feature>
<evidence type="ECO:0000259" key="2">
    <source>
        <dbReference type="Pfam" id="PF17906"/>
    </source>
</evidence>
<dbReference type="InterPro" id="IPR052709">
    <property type="entry name" value="Transposase-MT_Hybrid"/>
</dbReference>
<dbReference type="GO" id="GO:0044547">
    <property type="term" value="F:DNA topoisomerase binding"/>
    <property type="evidence" value="ECO:0007669"/>
    <property type="project" value="TreeGrafter"/>
</dbReference>
<dbReference type="PANTHER" id="PTHR46060">
    <property type="entry name" value="MARINER MOS1 TRANSPOSASE-LIKE PROTEIN"/>
    <property type="match status" value="1"/>
</dbReference>
<feature type="domain" description="Mos1 transposase HTH" evidence="2">
    <location>
        <begin position="13"/>
        <end position="45"/>
    </location>
</feature>
<dbReference type="GO" id="GO:0015074">
    <property type="term" value="P:DNA integration"/>
    <property type="evidence" value="ECO:0007669"/>
    <property type="project" value="TreeGrafter"/>
</dbReference>
<proteinExistence type="predicted"/>
<reference evidence="3" key="2">
    <citation type="submission" date="2018-07" db="EMBL/GenBank/DDBJ databases">
        <authorList>
            <person name="Mckenzie S.K."/>
            <person name="Kronauer D.J.C."/>
        </authorList>
    </citation>
    <scope>NUCLEOTIDE SEQUENCE</scope>
    <source>
        <strain evidence="3">Clonal line C1</strain>
    </source>
</reference>
<dbReference type="Pfam" id="PF17906">
    <property type="entry name" value="HTH_48"/>
    <property type="match status" value="1"/>
</dbReference>
<sequence>MTKPIVDGSLMLVSETARNINAVFGEGSTTKATVGNWFKNLRDGDFSLANEPRGRPKTKVDNDHLRAVVESDPSQRSQQELQSSFEPGIVKSKKSSKETCQATPKNEVRTNLRDPSEEDGEGKIERQGAATYRSLLPGRSHAGKCNFGTWLHRTNLESKFRLRVRRGGIRIWVPDLEEVSANKPEKHSENKRRSSLKGPVDDFHYDFSGNADTGTGARTFGVNENKL</sequence>
<dbReference type="EMBL" id="QOIP01000006">
    <property type="protein sequence ID" value="RLU21334.1"/>
    <property type="molecule type" value="Genomic_DNA"/>
</dbReference>
<dbReference type="GO" id="GO:0044774">
    <property type="term" value="P:mitotic DNA integrity checkpoint signaling"/>
    <property type="evidence" value="ECO:0007669"/>
    <property type="project" value="TreeGrafter"/>
</dbReference>
<dbReference type="GO" id="GO:0031297">
    <property type="term" value="P:replication fork processing"/>
    <property type="evidence" value="ECO:0007669"/>
    <property type="project" value="TreeGrafter"/>
</dbReference>
<dbReference type="GO" id="GO:0000729">
    <property type="term" value="P:DNA double-strand break processing"/>
    <property type="evidence" value="ECO:0007669"/>
    <property type="project" value="TreeGrafter"/>
</dbReference>
<dbReference type="GO" id="GO:0000014">
    <property type="term" value="F:single-stranded DNA endodeoxyribonuclease activity"/>
    <property type="evidence" value="ECO:0007669"/>
    <property type="project" value="TreeGrafter"/>
</dbReference>
<feature type="region of interest" description="Disordered" evidence="1">
    <location>
        <begin position="70"/>
        <end position="126"/>
    </location>
</feature>
<dbReference type="GO" id="GO:0042800">
    <property type="term" value="F:histone H3K4 methyltransferase activity"/>
    <property type="evidence" value="ECO:0007669"/>
    <property type="project" value="TreeGrafter"/>
</dbReference>
<dbReference type="GO" id="GO:0035861">
    <property type="term" value="C:site of double-strand break"/>
    <property type="evidence" value="ECO:0007669"/>
    <property type="project" value="TreeGrafter"/>
</dbReference>